<protein>
    <submittedName>
        <fullName evidence="2">Uncharacterized protein</fullName>
    </submittedName>
</protein>
<dbReference type="AlphaFoldDB" id="A0A0D0BZB4"/>
<accession>A0A0D0BZB4</accession>
<feature type="region of interest" description="Disordered" evidence="1">
    <location>
        <begin position="1"/>
        <end position="24"/>
    </location>
</feature>
<sequence length="139" mass="15591">MINIPSADTFSFQHENEDDQNDNDGNIEYGTKILCLDGCSPYEQLVGHWVDQIHKKWVCTQHRGEHGEPGHCWKDADNHHIGLNNKKIADWAKAIVEGVETIKEPPNSLGIELTCDGEPLKCPREQGLHLSSMVPAQPE</sequence>
<dbReference type="Proteomes" id="UP000053593">
    <property type="component" value="Unassembled WGS sequence"/>
</dbReference>
<keyword evidence="3" id="KW-1185">Reference proteome</keyword>
<evidence type="ECO:0000313" key="3">
    <source>
        <dbReference type="Proteomes" id="UP000053593"/>
    </source>
</evidence>
<feature type="compositionally biased region" description="Polar residues" evidence="1">
    <location>
        <begin position="1"/>
        <end position="13"/>
    </location>
</feature>
<evidence type="ECO:0000313" key="2">
    <source>
        <dbReference type="EMBL" id="KIK50742.1"/>
    </source>
</evidence>
<gene>
    <name evidence="2" type="ORF">GYMLUDRAFT_65154</name>
</gene>
<evidence type="ECO:0000256" key="1">
    <source>
        <dbReference type="SAM" id="MobiDB-lite"/>
    </source>
</evidence>
<dbReference type="EMBL" id="KN834886">
    <property type="protein sequence ID" value="KIK50742.1"/>
    <property type="molecule type" value="Genomic_DNA"/>
</dbReference>
<dbReference type="OrthoDB" id="3034943at2759"/>
<reference evidence="2 3" key="1">
    <citation type="submission" date="2014-04" db="EMBL/GenBank/DDBJ databases">
        <title>Evolutionary Origins and Diversification of the Mycorrhizal Mutualists.</title>
        <authorList>
            <consortium name="DOE Joint Genome Institute"/>
            <consortium name="Mycorrhizal Genomics Consortium"/>
            <person name="Kohler A."/>
            <person name="Kuo A."/>
            <person name="Nagy L.G."/>
            <person name="Floudas D."/>
            <person name="Copeland A."/>
            <person name="Barry K.W."/>
            <person name="Cichocki N."/>
            <person name="Veneault-Fourrey C."/>
            <person name="LaButti K."/>
            <person name="Lindquist E.A."/>
            <person name="Lipzen A."/>
            <person name="Lundell T."/>
            <person name="Morin E."/>
            <person name="Murat C."/>
            <person name="Riley R."/>
            <person name="Ohm R."/>
            <person name="Sun H."/>
            <person name="Tunlid A."/>
            <person name="Henrissat B."/>
            <person name="Grigoriev I.V."/>
            <person name="Hibbett D.S."/>
            <person name="Martin F."/>
        </authorList>
    </citation>
    <scope>NUCLEOTIDE SEQUENCE [LARGE SCALE GENOMIC DNA]</scope>
    <source>
        <strain evidence="2 3">FD-317 M1</strain>
    </source>
</reference>
<proteinExistence type="predicted"/>
<name>A0A0D0BZB4_9AGAR</name>
<dbReference type="HOGENOM" id="CLU_1845315_0_0_1"/>
<organism evidence="2 3">
    <name type="scientific">Collybiopsis luxurians FD-317 M1</name>
    <dbReference type="NCBI Taxonomy" id="944289"/>
    <lineage>
        <taxon>Eukaryota</taxon>
        <taxon>Fungi</taxon>
        <taxon>Dikarya</taxon>
        <taxon>Basidiomycota</taxon>
        <taxon>Agaricomycotina</taxon>
        <taxon>Agaricomycetes</taxon>
        <taxon>Agaricomycetidae</taxon>
        <taxon>Agaricales</taxon>
        <taxon>Marasmiineae</taxon>
        <taxon>Omphalotaceae</taxon>
        <taxon>Collybiopsis</taxon>
        <taxon>Collybiopsis luxurians</taxon>
    </lineage>
</organism>